<sequence>MMSTPIETPISCHAMQGNTYKYEQTNENSQSLCRVLKWSVKMQGTKRQDAMQFFNRSVAAEVMVGARVFGMPLEKYKTMSRTVISAGSDTSHFQSLKALDEAVKDCQNLCRFCQSCAAHSMTSLGSLAHTGTSR</sequence>
<gene>
    <name evidence="1" type="ORF">CSSPJE1EN1_LOCUS3188</name>
</gene>
<proteinExistence type="predicted"/>
<evidence type="ECO:0000313" key="2">
    <source>
        <dbReference type="Proteomes" id="UP001497444"/>
    </source>
</evidence>
<protein>
    <submittedName>
        <fullName evidence="1">Uncharacterized protein</fullName>
    </submittedName>
</protein>
<dbReference type="Proteomes" id="UP001497444">
    <property type="component" value="Chromosome 11"/>
</dbReference>
<reference evidence="1" key="1">
    <citation type="submission" date="2024-02" db="EMBL/GenBank/DDBJ databases">
        <authorList>
            <consortium name="ELIXIR-Norway"/>
            <consortium name="Elixir Norway"/>
        </authorList>
    </citation>
    <scope>NUCLEOTIDE SEQUENCE</scope>
</reference>
<name>A0ABP0VWE6_9BRYO</name>
<dbReference type="EMBL" id="OZ020106">
    <property type="protein sequence ID" value="CAK9257710.1"/>
    <property type="molecule type" value="Genomic_DNA"/>
</dbReference>
<organism evidence="1 2">
    <name type="scientific">Sphagnum jensenii</name>
    <dbReference type="NCBI Taxonomy" id="128206"/>
    <lineage>
        <taxon>Eukaryota</taxon>
        <taxon>Viridiplantae</taxon>
        <taxon>Streptophyta</taxon>
        <taxon>Embryophyta</taxon>
        <taxon>Bryophyta</taxon>
        <taxon>Sphagnophytina</taxon>
        <taxon>Sphagnopsida</taxon>
        <taxon>Sphagnales</taxon>
        <taxon>Sphagnaceae</taxon>
        <taxon>Sphagnum</taxon>
    </lineage>
</organism>
<evidence type="ECO:0000313" key="1">
    <source>
        <dbReference type="EMBL" id="CAK9257710.1"/>
    </source>
</evidence>
<accession>A0ABP0VWE6</accession>
<keyword evidence="2" id="KW-1185">Reference proteome</keyword>